<evidence type="ECO:0008006" key="12">
    <source>
        <dbReference type="Google" id="ProtNLM"/>
    </source>
</evidence>
<feature type="transmembrane region" description="Helical" evidence="8">
    <location>
        <begin position="309"/>
        <end position="329"/>
    </location>
</feature>
<keyword evidence="11" id="KW-1185">Reference proteome</keyword>
<dbReference type="Proteomes" id="UP000007266">
    <property type="component" value="Linkage group 3"/>
</dbReference>
<evidence type="ECO:0000256" key="1">
    <source>
        <dbReference type="ARBA" id="ARBA00004651"/>
    </source>
</evidence>
<evidence type="ECO:0000256" key="8">
    <source>
        <dbReference type="SAM" id="Phobius"/>
    </source>
</evidence>
<dbReference type="InterPro" id="IPR052192">
    <property type="entry name" value="Insect_Ionotropic_Sensory_Rcpt"/>
</dbReference>
<keyword evidence="6" id="KW-0675">Receptor</keyword>
<reference evidence="10 11" key="2">
    <citation type="journal article" date="2010" name="Nucleic Acids Res.">
        <title>BeetleBase in 2010: revisions to provide comprehensive genomic information for Tribolium castaneum.</title>
        <authorList>
            <person name="Kim H.S."/>
            <person name="Murphy T."/>
            <person name="Xia J."/>
            <person name="Caragea D."/>
            <person name="Park Y."/>
            <person name="Beeman R.W."/>
            <person name="Lorenzen M.D."/>
            <person name="Butcher S."/>
            <person name="Manak J.R."/>
            <person name="Brown S.J."/>
        </authorList>
    </citation>
    <scope>GENOME REANNOTATION</scope>
    <source>
        <strain evidence="10 11">Georgia GA2</strain>
    </source>
</reference>
<dbReference type="GO" id="GO:0005886">
    <property type="term" value="C:plasma membrane"/>
    <property type="evidence" value="ECO:0007669"/>
    <property type="project" value="UniProtKB-SubCell"/>
</dbReference>
<dbReference type="SUPFAM" id="SSF53850">
    <property type="entry name" value="Periplasmic binding protein-like II"/>
    <property type="match status" value="1"/>
</dbReference>
<evidence type="ECO:0000256" key="6">
    <source>
        <dbReference type="ARBA" id="ARBA00023170"/>
    </source>
</evidence>
<evidence type="ECO:0000256" key="4">
    <source>
        <dbReference type="ARBA" id="ARBA00022989"/>
    </source>
</evidence>
<keyword evidence="9" id="KW-0732">Signal</keyword>
<name>D6WF39_TRICA</name>
<protein>
    <recommendedName>
        <fullName evidence="12">Ionotropic glutamate receptor C-terminal domain-containing protein</fullName>
    </recommendedName>
</protein>
<keyword evidence="7" id="KW-0325">Glycoprotein</keyword>
<dbReference type="EMBL" id="KQ971327">
    <property type="protein sequence ID" value="EEZ99852.1"/>
    <property type="molecule type" value="Genomic_DNA"/>
</dbReference>
<dbReference type="PANTHER" id="PTHR42643:SF38">
    <property type="entry name" value="IONOTROPIC RECEPTOR 100A"/>
    <property type="match status" value="1"/>
</dbReference>
<comment type="subcellular location">
    <subcellularLocation>
        <location evidence="1">Cell membrane</location>
        <topology evidence="1">Multi-pass membrane protein</topology>
    </subcellularLocation>
</comment>
<sequence length="513" mass="59755">MIRLTPIKLLILVLNWKMNFVESAIIIDRENSNLKTCVTKIVEENFNLSRTVIITDNQLDTNIHNFSGIIRIDDTNLDALRQIDEKINHFIISFANTDRLNATLSFLKQTYCFNSRAKYLVTVESLDDVQLISETLWFYRLYKSVLLGHDGEIFEIDLKKSKCGSDIRPAALSWFSCPEDPVYAEELLESYSFNAVLDDFERGYADIFLGLGNNLPYAIFETTGTIYDDNLYWVVPKAQRMPFYKAMIRYFPFSFWMCILLAFFLTCAIFSIIVGKFREENRFKDMTRNILYIYSIGLNVAIPKLPKNFTLRVLVLIYCYISLLTCTILQGSLYDILKNPLYDNDITNLDKLLESGLPMKFTDGLSVLFIYNGAQNRRVFDKYIGMNVLLVECLDLLISEKNFATVVDTGALIMRPNIRQSVNIFDIAYFQTVFYMRKCHELFNVFDRELKHIVESGFVDKFVSDMRWKCFLKYKTDYDHGALQFSLEHFQGGFMVLNRPTGIKKNNIQTNFR</sequence>
<keyword evidence="3 8" id="KW-0812">Transmembrane</keyword>
<dbReference type="PhylomeDB" id="D6WF39"/>
<gene>
    <name evidence="10" type="primary">GLEAN_02634</name>
    <name evidence="10" type="ORF">TcasGA2_TC002634</name>
</gene>
<evidence type="ECO:0000256" key="2">
    <source>
        <dbReference type="ARBA" id="ARBA00022475"/>
    </source>
</evidence>
<feature type="transmembrane region" description="Helical" evidence="8">
    <location>
        <begin position="250"/>
        <end position="274"/>
    </location>
</feature>
<evidence type="ECO:0000256" key="3">
    <source>
        <dbReference type="ARBA" id="ARBA00022692"/>
    </source>
</evidence>
<evidence type="ECO:0000256" key="5">
    <source>
        <dbReference type="ARBA" id="ARBA00023136"/>
    </source>
</evidence>
<dbReference type="Gene3D" id="1.10.287.70">
    <property type="match status" value="1"/>
</dbReference>
<keyword evidence="2" id="KW-1003">Cell membrane</keyword>
<evidence type="ECO:0000256" key="7">
    <source>
        <dbReference type="ARBA" id="ARBA00023180"/>
    </source>
</evidence>
<feature type="signal peptide" evidence="9">
    <location>
        <begin position="1"/>
        <end position="23"/>
    </location>
</feature>
<dbReference type="AlphaFoldDB" id="D6WF39"/>
<keyword evidence="5 8" id="KW-0472">Membrane</keyword>
<dbReference type="PANTHER" id="PTHR42643">
    <property type="entry name" value="IONOTROPIC RECEPTOR 20A-RELATED"/>
    <property type="match status" value="1"/>
</dbReference>
<reference evidence="10 11" key="1">
    <citation type="journal article" date="2008" name="Nature">
        <title>The genome of the model beetle and pest Tribolium castaneum.</title>
        <authorList>
            <consortium name="Tribolium Genome Sequencing Consortium"/>
            <person name="Richards S."/>
            <person name="Gibbs R.A."/>
            <person name="Weinstock G.M."/>
            <person name="Brown S.J."/>
            <person name="Denell R."/>
            <person name="Beeman R.W."/>
            <person name="Gibbs R."/>
            <person name="Beeman R.W."/>
            <person name="Brown S.J."/>
            <person name="Bucher G."/>
            <person name="Friedrich M."/>
            <person name="Grimmelikhuijzen C.J."/>
            <person name="Klingler M."/>
            <person name="Lorenzen M."/>
            <person name="Richards S."/>
            <person name="Roth S."/>
            <person name="Schroder R."/>
            <person name="Tautz D."/>
            <person name="Zdobnov E.M."/>
            <person name="Muzny D."/>
            <person name="Gibbs R.A."/>
            <person name="Weinstock G.M."/>
            <person name="Attaway T."/>
            <person name="Bell S."/>
            <person name="Buhay C.J."/>
            <person name="Chandrabose M.N."/>
            <person name="Chavez D."/>
            <person name="Clerk-Blankenburg K.P."/>
            <person name="Cree A."/>
            <person name="Dao M."/>
            <person name="Davis C."/>
            <person name="Chacko J."/>
            <person name="Dinh H."/>
            <person name="Dugan-Rocha S."/>
            <person name="Fowler G."/>
            <person name="Garner T.T."/>
            <person name="Garnes J."/>
            <person name="Gnirke A."/>
            <person name="Hawes A."/>
            <person name="Hernandez J."/>
            <person name="Hines S."/>
            <person name="Holder M."/>
            <person name="Hume J."/>
            <person name="Jhangiani S.N."/>
            <person name="Joshi V."/>
            <person name="Khan Z.M."/>
            <person name="Jackson L."/>
            <person name="Kovar C."/>
            <person name="Kowis A."/>
            <person name="Lee S."/>
            <person name="Lewis L.R."/>
            <person name="Margolis J."/>
            <person name="Morgan M."/>
            <person name="Nazareth L.V."/>
            <person name="Nguyen N."/>
            <person name="Okwuonu G."/>
            <person name="Parker D."/>
            <person name="Richards S."/>
            <person name="Ruiz S.J."/>
            <person name="Santibanez J."/>
            <person name="Savard J."/>
            <person name="Scherer S.E."/>
            <person name="Schneider B."/>
            <person name="Sodergren E."/>
            <person name="Tautz D."/>
            <person name="Vattahil S."/>
            <person name="Villasana D."/>
            <person name="White C.S."/>
            <person name="Wright R."/>
            <person name="Park Y."/>
            <person name="Beeman R.W."/>
            <person name="Lord J."/>
            <person name="Oppert B."/>
            <person name="Lorenzen M."/>
            <person name="Brown S."/>
            <person name="Wang L."/>
            <person name="Savard J."/>
            <person name="Tautz D."/>
            <person name="Richards S."/>
            <person name="Weinstock G."/>
            <person name="Gibbs R.A."/>
            <person name="Liu Y."/>
            <person name="Worley K."/>
            <person name="Weinstock G."/>
            <person name="Elsik C.G."/>
            <person name="Reese J.T."/>
            <person name="Elhaik E."/>
            <person name="Landan G."/>
            <person name="Graur D."/>
            <person name="Arensburger P."/>
            <person name="Atkinson P."/>
            <person name="Beeman R.W."/>
            <person name="Beidler J."/>
            <person name="Brown S.J."/>
            <person name="Demuth J.P."/>
            <person name="Drury D.W."/>
            <person name="Du Y.Z."/>
            <person name="Fujiwara H."/>
            <person name="Lorenzen M."/>
            <person name="Maselli V."/>
            <person name="Osanai M."/>
            <person name="Park Y."/>
            <person name="Robertson H.M."/>
            <person name="Tu Z."/>
            <person name="Wang J.J."/>
            <person name="Wang S."/>
            <person name="Richards S."/>
            <person name="Song H."/>
            <person name="Zhang L."/>
            <person name="Sodergren E."/>
            <person name="Werner D."/>
            <person name="Stanke M."/>
            <person name="Morgenstern B."/>
            <person name="Solovyev V."/>
            <person name="Kosarev P."/>
            <person name="Brown G."/>
            <person name="Chen H.C."/>
            <person name="Ermolaeva O."/>
            <person name="Hlavina W."/>
            <person name="Kapustin Y."/>
            <person name="Kiryutin B."/>
            <person name="Kitts P."/>
            <person name="Maglott D."/>
            <person name="Pruitt K."/>
            <person name="Sapojnikov V."/>
            <person name="Souvorov A."/>
            <person name="Mackey A.J."/>
            <person name="Waterhouse R.M."/>
            <person name="Wyder S."/>
            <person name="Zdobnov E.M."/>
            <person name="Zdobnov E.M."/>
            <person name="Wyder S."/>
            <person name="Kriventseva E.V."/>
            <person name="Kadowaki T."/>
            <person name="Bork P."/>
            <person name="Aranda M."/>
            <person name="Bao R."/>
            <person name="Beermann A."/>
            <person name="Berns N."/>
            <person name="Bolognesi R."/>
            <person name="Bonneton F."/>
            <person name="Bopp D."/>
            <person name="Brown S.J."/>
            <person name="Bucher G."/>
            <person name="Butts T."/>
            <person name="Chaumot A."/>
            <person name="Denell R.E."/>
            <person name="Ferrier D.E."/>
            <person name="Friedrich M."/>
            <person name="Gordon C.M."/>
            <person name="Jindra M."/>
            <person name="Klingler M."/>
            <person name="Lan Q."/>
            <person name="Lattorff H.M."/>
            <person name="Laudet V."/>
            <person name="von Levetsow C."/>
            <person name="Liu Z."/>
            <person name="Lutz R."/>
            <person name="Lynch J.A."/>
            <person name="da Fonseca R.N."/>
            <person name="Posnien N."/>
            <person name="Reuter R."/>
            <person name="Roth S."/>
            <person name="Savard J."/>
            <person name="Schinko J.B."/>
            <person name="Schmitt C."/>
            <person name="Schoppmeier M."/>
            <person name="Schroder R."/>
            <person name="Shippy T.D."/>
            <person name="Simonnet F."/>
            <person name="Marques-Souza H."/>
            <person name="Tautz D."/>
            <person name="Tomoyasu Y."/>
            <person name="Trauner J."/>
            <person name="Van der Zee M."/>
            <person name="Vervoort M."/>
            <person name="Wittkopp N."/>
            <person name="Wimmer E.A."/>
            <person name="Yang X."/>
            <person name="Jones A.K."/>
            <person name="Sattelle D.B."/>
            <person name="Ebert P.R."/>
            <person name="Nelson D."/>
            <person name="Scott J.G."/>
            <person name="Beeman R.W."/>
            <person name="Muthukrishnan S."/>
            <person name="Kramer K.J."/>
            <person name="Arakane Y."/>
            <person name="Beeman R.W."/>
            <person name="Zhu Q."/>
            <person name="Hogenkamp D."/>
            <person name="Dixit R."/>
            <person name="Oppert B."/>
            <person name="Jiang H."/>
            <person name="Zou Z."/>
            <person name="Marshall J."/>
            <person name="Elpidina E."/>
            <person name="Vinokurov K."/>
            <person name="Oppert C."/>
            <person name="Zou Z."/>
            <person name="Evans J."/>
            <person name="Lu Z."/>
            <person name="Zhao P."/>
            <person name="Sumathipala N."/>
            <person name="Altincicek B."/>
            <person name="Vilcinskas A."/>
            <person name="Williams M."/>
            <person name="Hultmark D."/>
            <person name="Hetru C."/>
            <person name="Jiang H."/>
            <person name="Grimmelikhuijzen C.J."/>
            <person name="Hauser F."/>
            <person name="Cazzamali G."/>
            <person name="Williamson M."/>
            <person name="Park Y."/>
            <person name="Li B."/>
            <person name="Tanaka Y."/>
            <person name="Predel R."/>
            <person name="Neupert S."/>
            <person name="Schachtner J."/>
            <person name="Verleyen P."/>
            <person name="Raible F."/>
            <person name="Bork P."/>
            <person name="Friedrich M."/>
            <person name="Walden K.K."/>
            <person name="Robertson H.M."/>
            <person name="Angeli S."/>
            <person name="Foret S."/>
            <person name="Bucher G."/>
            <person name="Schuetz S."/>
            <person name="Maleszka R."/>
            <person name="Wimmer E.A."/>
            <person name="Beeman R.W."/>
            <person name="Lorenzen M."/>
            <person name="Tomoyasu Y."/>
            <person name="Miller S.C."/>
            <person name="Grossmann D."/>
            <person name="Bucher G."/>
        </authorList>
    </citation>
    <scope>NUCLEOTIDE SEQUENCE [LARGE SCALE GENOMIC DNA]</scope>
    <source>
        <strain evidence="10 11">Georgia GA2</strain>
    </source>
</reference>
<organism evidence="10 11">
    <name type="scientific">Tribolium castaneum</name>
    <name type="common">Red flour beetle</name>
    <dbReference type="NCBI Taxonomy" id="7070"/>
    <lineage>
        <taxon>Eukaryota</taxon>
        <taxon>Metazoa</taxon>
        <taxon>Ecdysozoa</taxon>
        <taxon>Arthropoda</taxon>
        <taxon>Hexapoda</taxon>
        <taxon>Insecta</taxon>
        <taxon>Pterygota</taxon>
        <taxon>Neoptera</taxon>
        <taxon>Endopterygota</taxon>
        <taxon>Coleoptera</taxon>
        <taxon>Polyphaga</taxon>
        <taxon>Cucujiformia</taxon>
        <taxon>Tenebrionidae</taxon>
        <taxon>Tenebrionidae incertae sedis</taxon>
        <taxon>Tribolium</taxon>
    </lineage>
</organism>
<proteinExistence type="predicted"/>
<keyword evidence="4 8" id="KW-1133">Transmembrane helix</keyword>
<evidence type="ECO:0000313" key="11">
    <source>
        <dbReference type="Proteomes" id="UP000007266"/>
    </source>
</evidence>
<accession>D6WF39</accession>
<feature type="chain" id="PRO_5003089323" description="Ionotropic glutamate receptor C-terminal domain-containing protein" evidence="9">
    <location>
        <begin position="24"/>
        <end position="513"/>
    </location>
</feature>
<evidence type="ECO:0000313" key="10">
    <source>
        <dbReference type="EMBL" id="EEZ99852.1"/>
    </source>
</evidence>
<dbReference type="HOGENOM" id="CLU_531383_0_0_1"/>
<evidence type="ECO:0000256" key="9">
    <source>
        <dbReference type="SAM" id="SignalP"/>
    </source>
</evidence>